<dbReference type="PANTHER" id="PTHR46910">
    <property type="entry name" value="TRANSCRIPTION FACTOR PDR1"/>
    <property type="match status" value="1"/>
</dbReference>
<gene>
    <name evidence="3" type="ORF">BGW36DRAFT_425745</name>
</gene>
<evidence type="ECO:0000313" key="3">
    <source>
        <dbReference type="EMBL" id="KAH8700946.1"/>
    </source>
</evidence>
<dbReference type="Pfam" id="PF04082">
    <property type="entry name" value="Fungal_trans"/>
    <property type="match status" value="1"/>
</dbReference>
<organism evidence="3 4">
    <name type="scientific">Talaromyces proteolyticus</name>
    <dbReference type="NCBI Taxonomy" id="1131652"/>
    <lineage>
        <taxon>Eukaryota</taxon>
        <taxon>Fungi</taxon>
        <taxon>Dikarya</taxon>
        <taxon>Ascomycota</taxon>
        <taxon>Pezizomycotina</taxon>
        <taxon>Eurotiomycetes</taxon>
        <taxon>Eurotiomycetidae</taxon>
        <taxon>Eurotiales</taxon>
        <taxon>Trichocomaceae</taxon>
        <taxon>Talaromyces</taxon>
        <taxon>Talaromyces sect. Bacilispori</taxon>
    </lineage>
</organism>
<dbReference type="InterPro" id="IPR050987">
    <property type="entry name" value="AtrR-like"/>
</dbReference>
<proteinExistence type="predicted"/>
<evidence type="ECO:0000313" key="4">
    <source>
        <dbReference type="Proteomes" id="UP001201262"/>
    </source>
</evidence>
<dbReference type="SMART" id="SM00906">
    <property type="entry name" value="Fungal_trans"/>
    <property type="match status" value="1"/>
</dbReference>
<dbReference type="GO" id="GO:0008270">
    <property type="term" value="F:zinc ion binding"/>
    <property type="evidence" value="ECO:0007669"/>
    <property type="project" value="InterPro"/>
</dbReference>
<sequence length="636" mass="71187">MEKRQRVLISTRYDEAMESVDRVLQEVLQGVNKIVEKTETWRRSPMDHQASPANIVTSNLLEASSTVEGYRGDSSFNAHVKRVADTLKNAASDIGSISDSPAGADSQHIYNAMDTSELASQSSADSQVREPIQFPELEGRSLPPMHPVLSLLRMIQDEKQPLFFNIPIMDEKEFTDLCQKVYFAIQRYSVMTWTIVNAGLYYLFLSIEEEDYDRLGVSAPELNGYIQILSANVEAVMANLRMILEPSVESCQALAFLSMFVMRSGQISMTWRLNSAAARMCIELGLHRLPHGASGRNIARKRKVFWHIYTMDKGLAMTLGRTPSIHQYDVATEKPAFPEDLSKVSTYDLTAFHLHSGFLDYGIISGEMYIELFSASAQRVPQDIRIKKAEHFAGRLMEVNDNVQKLLQDEPPTDTNFECSGILLDIMMHCLVTIVYRIVPCQAPNSHPLQCSDGCVDAARKALAAIDRARQAISAISPAGWVLFLNTLFALVPFTPFIVLAGNTVAKPSAEDLNLLWSALTSIEAMSHESPSSQKLYNTCKAFYQFAEDTFSRKMKGVTSTGAESEQLLFNANISHPASVWENEMNETSQFEQAMAPQAWGAFMSEFVNEHDTNFEPATLASVLEPYLPLDQEMRY</sequence>
<dbReference type="PANTHER" id="PTHR46910:SF5">
    <property type="entry name" value="ZN(II)2CYS6 TRANSCRIPTION FACTOR (EUROFUNG)"/>
    <property type="match status" value="1"/>
</dbReference>
<keyword evidence="4" id="KW-1185">Reference proteome</keyword>
<dbReference type="Proteomes" id="UP001201262">
    <property type="component" value="Unassembled WGS sequence"/>
</dbReference>
<name>A0AAD4KZG7_9EURO</name>
<evidence type="ECO:0000256" key="1">
    <source>
        <dbReference type="ARBA" id="ARBA00023242"/>
    </source>
</evidence>
<dbReference type="GO" id="GO:0003677">
    <property type="term" value="F:DNA binding"/>
    <property type="evidence" value="ECO:0007669"/>
    <property type="project" value="InterPro"/>
</dbReference>
<dbReference type="AlphaFoldDB" id="A0AAD4KZG7"/>
<evidence type="ECO:0000259" key="2">
    <source>
        <dbReference type="SMART" id="SM00906"/>
    </source>
</evidence>
<reference evidence="3" key="1">
    <citation type="submission" date="2021-12" db="EMBL/GenBank/DDBJ databases">
        <title>Convergent genome expansion in fungi linked to evolution of root-endophyte symbiosis.</title>
        <authorList>
            <consortium name="DOE Joint Genome Institute"/>
            <person name="Ke Y.-H."/>
            <person name="Bonito G."/>
            <person name="Liao H.-L."/>
            <person name="Looney B."/>
            <person name="Rojas-Flechas A."/>
            <person name="Nash J."/>
            <person name="Hameed K."/>
            <person name="Schadt C."/>
            <person name="Martin F."/>
            <person name="Crous P.W."/>
            <person name="Miettinen O."/>
            <person name="Magnuson J.K."/>
            <person name="Labbe J."/>
            <person name="Jacobson D."/>
            <person name="Doktycz M.J."/>
            <person name="Veneault-Fourrey C."/>
            <person name="Kuo A."/>
            <person name="Mondo S."/>
            <person name="Calhoun S."/>
            <person name="Riley R."/>
            <person name="Ohm R."/>
            <person name="LaButti K."/>
            <person name="Andreopoulos B."/>
            <person name="Pangilinan J."/>
            <person name="Nolan M."/>
            <person name="Tritt A."/>
            <person name="Clum A."/>
            <person name="Lipzen A."/>
            <person name="Daum C."/>
            <person name="Barry K."/>
            <person name="Grigoriev I.V."/>
            <person name="Vilgalys R."/>
        </authorList>
    </citation>
    <scope>NUCLEOTIDE SEQUENCE</scope>
    <source>
        <strain evidence="3">PMI_201</strain>
    </source>
</reference>
<comment type="caution">
    <text evidence="3">The sequence shown here is derived from an EMBL/GenBank/DDBJ whole genome shotgun (WGS) entry which is preliminary data.</text>
</comment>
<dbReference type="GeneID" id="70250443"/>
<keyword evidence="1" id="KW-0539">Nucleus</keyword>
<dbReference type="GO" id="GO:0003700">
    <property type="term" value="F:DNA-binding transcription factor activity"/>
    <property type="evidence" value="ECO:0007669"/>
    <property type="project" value="InterPro"/>
</dbReference>
<protein>
    <recommendedName>
        <fullName evidence="2">Xylanolytic transcriptional activator regulatory domain-containing protein</fullName>
    </recommendedName>
</protein>
<dbReference type="GO" id="GO:0006351">
    <property type="term" value="P:DNA-templated transcription"/>
    <property type="evidence" value="ECO:0007669"/>
    <property type="project" value="InterPro"/>
</dbReference>
<dbReference type="EMBL" id="JAJTJA010000004">
    <property type="protein sequence ID" value="KAH8700946.1"/>
    <property type="molecule type" value="Genomic_DNA"/>
</dbReference>
<dbReference type="RefSeq" id="XP_046074652.1">
    <property type="nucleotide sequence ID" value="XM_046220156.1"/>
</dbReference>
<dbReference type="InterPro" id="IPR007219">
    <property type="entry name" value="XnlR_reg_dom"/>
</dbReference>
<accession>A0AAD4KZG7</accession>
<dbReference type="CDD" id="cd12148">
    <property type="entry name" value="fungal_TF_MHR"/>
    <property type="match status" value="1"/>
</dbReference>
<feature type="domain" description="Xylanolytic transcriptional activator regulatory" evidence="2">
    <location>
        <begin position="270"/>
        <end position="341"/>
    </location>
</feature>